<dbReference type="AlphaFoldDB" id="I0R690"/>
<reference evidence="1 2" key="1">
    <citation type="submission" date="2012-03" db="EMBL/GenBank/DDBJ databases">
        <authorList>
            <person name="Durkin A.S."/>
            <person name="McCorrison J."/>
            <person name="Torralba M."/>
            <person name="Gillis M."/>
            <person name="Methe B."/>
            <person name="Sutton G."/>
            <person name="Nelson K.E."/>
        </authorList>
    </citation>
    <scope>NUCLEOTIDE SEQUENCE [LARGE SCALE GENOMIC DNA]</scope>
    <source>
        <strain evidence="1 2">F0468</strain>
    </source>
</reference>
<dbReference type="OrthoDB" id="2041478at2"/>
<dbReference type="RefSeq" id="WP_008754523.1">
    <property type="nucleotide sequence ID" value="NZ_AJGH01000094.1"/>
</dbReference>
<evidence type="ECO:0000313" key="1">
    <source>
        <dbReference type="EMBL" id="EIC95198.1"/>
    </source>
</evidence>
<gene>
    <name evidence="1" type="ORF">HMPREF9970_0133</name>
</gene>
<dbReference type="Proteomes" id="UP000005039">
    <property type="component" value="Unassembled WGS sequence"/>
</dbReference>
<sequence>MHRKKNFKKSYIFLTLFFGLVAIGGSYSSWYSNINAEAKFTSGTMDVVFGKHSERYSAGITDASGNLETPVKAEFNSTDRDLQISFDEGLPVNSLLEGKMLKLEFPVTPSKDSTVDKLNHSNLDLSKPGQSVELQAESAELIYKGESYSLGENESTFVQPLQFEVYEILSKENTNDNIGQIYLKLSADSADMIRNFPTKLDIDAEDIDIDVDNTDTDADADNTDEMTGESLYKHNGVLVKYSLEIPYDVFQSGSKVNKSSK</sequence>
<protein>
    <submittedName>
        <fullName evidence="1">Uncharacterized protein</fullName>
    </submittedName>
</protein>
<keyword evidence="2" id="KW-1185">Reference proteome</keyword>
<dbReference type="PATRIC" id="fig|1095750.3.peg.2010"/>
<comment type="caution">
    <text evidence="1">The sequence shown here is derived from an EMBL/GenBank/DDBJ whole genome shotgun (WGS) entry which is preliminary data.</text>
</comment>
<dbReference type="EMBL" id="AJGH01000094">
    <property type="protein sequence ID" value="EIC95198.1"/>
    <property type="molecule type" value="Genomic_DNA"/>
</dbReference>
<evidence type="ECO:0000313" key="2">
    <source>
        <dbReference type="Proteomes" id="UP000005039"/>
    </source>
</evidence>
<name>I0R690_9FIRM</name>
<dbReference type="eggNOG" id="ENOG5033DU4">
    <property type="taxonomic scope" value="Bacteria"/>
</dbReference>
<proteinExistence type="predicted"/>
<accession>I0R690</accession>
<organism evidence="1 2">
    <name type="scientific">Lachnoanaerobaculum saburreum F0468</name>
    <dbReference type="NCBI Taxonomy" id="1095750"/>
    <lineage>
        <taxon>Bacteria</taxon>
        <taxon>Bacillati</taxon>
        <taxon>Bacillota</taxon>
        <taxon>Clostridia</taxon>
        <taxon>Lachnospirales</taxon>
        <taxon>Lachnospiraceae</taxon>
        <taxon>Lachnoanaerobaculum</taxon>
    </lineage>
</organism>